<feature type="transmembrane region" description="Helical" evidence="1">
    <location>
        <begin position="14"/>
        <end position="32"/>
    </location>
</feature>
<keyword evidence="3" id="KW-1185">Reference proteome</keyword>
<dbReference type="EMBL" id="VXIV02000161">
    <property type="protein sequence ID" value="KAF6040320.1"/>
    <property type="molecule type" value="Genomic_DNA"/>
</dbReference>
<organism evidence="2 3">
    <name type="scientific">Bugula neritina</name>
    <name type="common">Brown bryozoan</name>
    <name type="synonym">Sertularia neritina</name>
    <dbReference type="NCBI Taxonomy" id="10212"/>
    <lineage>
        <taxon>Eukaryota</taxon>
        <taxon>Metazoa</taxon>
        <taxon>Spiralia</taxon>
        <taxon>Lophotrochozoa</taxon>
        <taxon>Bryozoa</taxon>
        <taxon>Gymnolaemata</taxon>
        <taxon>Cheilostomatida</taxon>
        <taxon>Flustrina</taxon>
        <taxon>Buguloidea</taxon>
        <taxon>Bugulidae</taxon>
        <taxon>Bugula</taxon>
    </lineage>
</organism>
<accession>A0A7J7KQ50</accession>
<dbReference type="Proteomes" id="UP000593567">
    <property type="component" value="Unassembled WGS sequence"/>
</dbReference>
<evidence type="ECO:0000256" key="1">
    <source>
        <dbReference type="SAM" id="Phobius"/>
    </source>
</evidence>
<evidence type="ECO:0000313" key="3">
    <source>
        <dbReference type="Proteomes" id="UP000593567"/>
    </source>
</evidence>
<keyword evidence="1" id="KW-0472">Membrane</keyword>
<reference evidence="2" key="1">
    <citation type="submission" date="2020-06" db="EMBL/GenBank/DDBJ databases">
        <title>Draft genome of Bugula neritina, a colonial animal packing powerful symbionts and potential medicines.</title>
        <authorList>
            <person name="Rayko M."/>
        </authorList>
    </citation>
    <scope>NUCLEOTIDE SEQUENCE [LARGE SCALE GENOMIC DNA]</scope>
    <source>
        <strain evidence="2">Kwan_BN1</strain>
    </source>
</reference>
<keyword evidence="1" id="KW-0812">Transmembrane</keyword>
<comment type="caution">
    <text evidence="2">The sequence shown here is derived from an EMBL/GenBank/DDBJ whole genome shotgun (WGS) entry which is preliminary data.</text>
</comment>
<name>A0A7J7KQ50_BUGNE</name>
<dbReference type="AlphaFoldDB" id="A0A7J7KQ50"/>
<evidence type="ECO:0000313" key="2">
    <source>
        <dbReference type="EMBL" id="KAF6040320.1"/>
    </source>
</evidence>
<proteinExistence type="predicted"/>
<keyword evidence="1" id="KW-1133">Transmembrane helix</keyword>
<protein>
    <submittedName>
        <fullName evidence="2">Uncharacterized protein</fullName>
    </submittedName>
</protein>
<gene>
    <name evidence="2" type="ORF">EB796_001373</name>
</gene>
<sequence>MVQFEKYLLKCEKMVLPISFPCVPYYIIFLVLQDSARSQITSNNLSVQVKLMNLKEVMAPYCKAQLRCPWS</sequence>